<dbReference type="RefSeq" id="WP_135416322.1">
    <property type="nucleotide sequence ID" value="NZ_SRLB01000012.1"/>
</dbReference>
<protein>
    <submittedName>
        <fullName evidence="2">Uma2 family endonuclease</fullName>
    </submittedName>
</protein>
<dbReference type="SUPFAM" id="SSF52980">
    <property type="entry name" value="Restriction endonuclease-like"/>
    <property type="match status" value="1"/>
</dbReference>
<comment type="caution">
    <text evidence="2">The sequence shown here is derived from an EMBL/GenBank/DDBJ whole genome shotgun (WGS) entry which is preliminary data.</text>
</comment>
<dbReference type="OrthoDB" id="461333at2"/>
<accession>A0A4Z0NNB1</accession>
<keyword evidence="3" id="KW-1185">Reference proteome</keyword>
<gene>
    <name evidence="2" type="ORF">EU555_17585</name>
</gene>
<dbReference type="PANTHER" id="PTHR34107">
    <property type="entry name" value="SLL0198 PROTEIN-RELATED"/>
    <property type="match status" value="1"/>
</dbReference>
<keyword evidence="2" id="KW-0540">Nuclease</keyword>
<evidence type="ECO:0000313" key="2">
    <source>
        <dbReference type="EMBL" id="TGD97972.1"/>
    </source>
</evidence>
<feature type="domain" description="Putative restriction endonuclease" evidence="1">
    <location>
        <begin position="8"/>
        <end position="172"/>
    </location>
</feature>
<dbReference type="EMBL" id="SRLB01000012">
    <property type="protein sequence ID" value="TGD97972.1"/>
    <property type="molecule type" value="Genomic_DNA"/>
</dbReference>
<dbReference type="Proteomes" id="UP000297535">
    <property type="component" value="Unassembled WGS sequence"/>
</dbReference>
<dbReference type="Gene3D" id="3.90.1570.10">
    <property type="entry name" value="tt1808, chain A"/>
    <property type="match status" value="1"/>
</dbReference>
<dbReference type="CDD" id="cd06260">
    <property type="entry name" value="DUF820-like"/>
    <property type="match status" value="1"/>
</dbReference>
<evidence type="ECO:0000313" key="3">
    <source>
        <dbReference type="Proteomes" id="UP000297535"/>
    </source>
</evidence>
<proteinExistence type="predicted"/>
<dbReference type="PANTHER" id="PTHR34107:SF4">
    <property type="entry name" value="SLL1222 PROTEIN"/>
    <property type="match status" value="1"/>
</dbReference>
<keyword evidence="2" id="KW-0378">Hydrolase</keyword>
<evidence type="ECO:0000259" key="1">
    <source>
        <dbReference type="Pfam" id="PF05685"/>
    </source>
</evidence>
<dbReference type="AlphaFoldDB" id="A0A4Z0NNB1"/>
<dbReference type="InterPro" id="IPR008538">
    <property type="entry name" value="Uma2"/>
</dbReference>
<dbReference type="GO" id="GO:0004519">
    <property type="term" value="F:endonuclease activity"/>
    <property type="evidence" value="ECO:0007669"/>
    <property type="project" value="UniProtKB-KW"/>
</dbReference>
<reference evidence="2 3" key="1">
    <citation type="submission" date="2019-04" db="EMBL/GenBank/DDBJ databases">
        <authorList>
            <person name="Feng G."/>
            <person name="Zhu H."/>
        </authorList>
    </citation>
    <scope>NUCLEOTIDE SEQUENCE [LARGE SCALE GENOMIC DNA]</scope>
    <source>
        <strain evidence="2 3">6HR-1</strain>
    </source>
</reference>
<dbReference type="InterPro" id="IPR011335">
    <property type="entry name" value="Restrct_endonuc-II-like"/>
</dbReference>
<dbReference type="Pfam" id="PF05685">
    <property type="entry name" value="Uma2"/>
    <property type="match status" value="1"/>
</dbReference>
<dbReference type="InterPro" id="IPR012296">
    <property type="entry name" value="Nuclease_put_TT1808"/>
</dbReference>
<sequence length="202" mass="21742">MAEAAPRWATYADLEAVPDHLVAEIVEGRLETHSHTLPRLGAALASLAGELGPPFSRGRGGPGGWIFMPRTEFHFGRQVLVPDLAGWRRARLSVDPDAAFIETPPDWVCEILSPSTTRIDRGPKRRIYAEAGVGHLWLLDPTDGVLEGFALTGGHWLLLGTAARGEAVVLPPFDAVPFPLDDLFPIEPSPPDDPAAPPPAET</sequence>
<keyword evidence="2" id="KW-0255">Endonuclease</keyword>
<organism evidence="2 3">
    <name type="scientific">Methylobacterium nonmethylotrophicum</name>
    <dbReference type="NCBI Taxonomy" id="1141884"/>
    <lineage>
        <taxon>Bacteria</taxon>
        <taxon>Pseudomonadati</taxon>
        <taxon>Pseudomonadota</taxon>
        <taxon>Alphaproteobacteria</taxon>
        <taxon>Hyphomicrobiales</taxon>
        <taxon>Methylobacteriaceae</taxon>
        <taxon>Methylobacterium</taxon>
    </lineage>
</organism>
<name>A0A4Z0NNB1_9HYPH</name>